<evidence type="ECO:0000313" key="2">
    <source>
        <dbReference type="EMBL" id="KAA6369578.1"/>
    </source>
</evidence>
<dbReference type="Proteomes" id="UP000324800">
    <property type="component" value="Unassembled WGS sequence"/>
</dbReference>
<proteinExistence type="predicted"/>
<organism evidence="2 3">
    <name type="scientific">Streblomastix strix</name>
    <dbReference type="NCBI Taxonomy" id="222440"/>
    <lineage>
        <taxon>Eukaryota</taxon>
        <taxon>Metamonada</taxon>
        <taxon>Preaxostyla</taxon>
        <taxon>Oxymonadida</taxon>
        <taxon>Streblomastigidae</taxon>
        <taxon>Streblomastix</taxon>
    </lineage>
</organism>
<feature type="non-terminal residue" evidence="2">
    <location>
        <position position="239"/>
    </location>
</feature>
<feature type="region of interest" description="Disordered" evidence="1">
    <location>
        <begin position="216"/>
        <end position="239"/>
    </location>
</feature>
<reference evidence="2 3" key="1">
    <citation type="submission" date="2019-03" db="EMBL/GenBank/DDBJ databases">
        <title>Single cell metagenomics reveals metabolic interactions within the superorganism composed of flagellate Streblomastix strix and complex community of Bacteroidetes bacteria on its surface.</title>
        <authorList>
            <person name="Treitli S.C."/>
            <person name="Kolisko M."/>
            <person name="Husnik F."/>
            <person name="Keeling P."/>
            <person name="Hampl V."/>
        </authorList>
    </citation>
    <scope>NUCLEOTIDE SEQUENCE [LARGE SCALE GENOMIC DNA]</scope>
    <source>
        <strain evidence="2">ST1C</strain>
    </source>
</reference>
<dbReference type="EMBL" id="SNRW01016232">
    <property type="protein sequence ID" value="KAA6369578.1"/>
    <property type="molecule type" value="Genomic_DNA"/>
</dbReference>
<gene>
    <name evidence="2" type="ORF">EZS28_034894</name>
</gene>
<evidence type="ECO:0000313" key="3">
    <source>
        <dbReference type="Proteomes" id="UP000324800"/>
    </source>
</evidence>
<protein>
    <submittedName>
        <fullName evidence="2">Uncharacterized protein</fullName>
    </submittedName>
</protein>
<comment type="caution">
    <text evidence="2">The sequence shown here is derived from an EMBL/GenBank/DDBJ whole genome shotgun (WGS) entry which is preliminary data.</text>
</comment>
<name>A0A5J4UFZ6_9EUKA</name>
<accession>A0A5J4UFZ6</accession>
<sequence length="239" mass="27404">MQSTVKKIYEIEGEIDEEYAKKAEEFNKKRILELRYRQMCQGLKLSIYPRPRQLDKIQMSQTIYTFGELKKVLSEEKNEFKPKLGDGVTSGNKKINAEAINQIRKDVKSLDKGFEEKSDATPMPKNAKLYTPQENGDINKTLLDLNYSSPPDKEFTKRVEAQVEGYPSVANNKTTDLDKDSNPVSVPTSIEQQEDHEHQLFPCEYDNSSKDGCTIMSPYKDYSPTDPDIPRQPLLKLVN</sequence>
<feature type="compositionally biased region" description="Polar residues" evidence="1">
    <location>
        <begin position="182"/>
        <end position="191"/>
    </location>
</feature>
<feature type="region of interest" description="Disordered" evidence="1">
    <location>
        <begin position="166"/>
        <end position="199"/>
    </location>
</feature>
<dbReference type="AlphaFoldDB" id="A0A5J4UFZ6"/>
<evidence type="ECO:0000256" key="1">
    <source>
        <dbReference type="SAM" id="MobiDB-lite"/>
    </source>
</evidence>